<reference evidence="3" key="3">
    <citation type="submission" date="2016-03" db="UniProtKB">
        <authorList>
            <consortium name="EnsemblProtists"/>
        </authorList>
    </citation>
    <scope>IDENTIFICATION</scope>
</reference>
<dbReference type="KEGG" id="gtt:GUITHDRAFT_150404"/>
<dbReference type="AlphaFoldDB" id="L1JZ88"/>
<dbReference type="InterPro" id="IPR021375">
    <property type="entry name" value="DUF2997"/>
</dbReference>
<reference evidence="2 4" key="1">
    <citation type="journal article" date="2012" name="Nature">
        <title>Algal genomes reveal evolutionary mosaicism and the fate of nucleomorphs.</title>
        <authorList>
            <consortium name="DOE Joint Genome Institute"/>
            <person name="Curtis B.A."/>
            <person name="Tanifuji G."/>
            <person name="Burki F."/>
            <person name="Gruber A."/>
            <person name="Irimia M."/>
            <person name="Maruyama S."/>
            <person name="Arias M.C."/>
            <person name="Ball S.G."/>
            <person name="Gile G.H."/>
            <person name="Hirakawa Y."/>
            <person name="Hopkins J.F."/>
            <person name="Kuo A."/>
            <person name="Rensing S.A."/>
            <person name="Schmutz J."/>
            <person name="Symeonidi A."/>
            <person name="Elias M."/>
            <person name="Eveleigh R.J."/>
            <person name="Herman E.K."/>
            <person name="Klute M.J."/>
            <person name="Nakayama T."/>
            <person name="Obornik M."/>
            <person name="Reyes-Prieto A."/>
            <person name="Armbrust E.V."/>
            <person name="Aves S.J."/>
            <person name="Beiko R.G."/>
            <person name="Coutinho P."/>
            <person name="Dacks J.B."/>
            <person name="Durnford D.G."/>
            <person name="Fast N.M."/>
            <person name="Green B.R."/>
            <person name="Grisdale C.J."/>
            <person name="Hempel F."/>
            <person name="Henrissat B."/>
            <person name="Hoppner M.P."/>
            <person name="Ishida K."/>
            <person name="Kim E."/>
            <person name="Koreny L."/>
            <person name="Kroth P.G."/>
            <person name="Liu Y."/>
            <person name="Malik S.B."/>
            <person name="Maier U.G."/>
            <person name="McRose D."/>
            <person name="Mock T."/>
            <person name="Neilson J.A."/>
            <person name="Onodera N.T."/>
            <person name="Poole A.M."/>
            <person name="Pritham E.J."/>
            <person name="Richards T.A."/>
            <person name="Rocap G."/>
            <person name="Roy S.W."/>
            <person name="Sarai C."/>
            <person name="Schaack S."/>
            <person name="Shirato S."/>
            <person name="Slamovits C.H."/>
            <person name="Spencer D.F."/>
            <person name="Suzuki S."/>
            <person name="Worden A.Z."/>
            <person name="Zauner S."/>
            <person name="Barry K."/>
            <person name="Bell C."/>
            <person name="Bharti A.K."/>
            <person name="Crow J.A."/>
            <person name="Grimwood J."/>
            <person name="Kramer R."/>
            <person name="Lindquist E."/>
            <person name="Lucas S."/>
            <person name="Salamov A."/>
            <person name="McFadden G.I."/>
            <person name="Lane C.E."/>
            <person name="Keeling P.J."/>
            <person name="Gray M.W."/>
            <person name="Grigoriev I.V."/>
            <person name="Archibald J.M."/>
        </authorList>
    </citation>
    <scope>NUCLEOTIDE SEQUENCE</scope>
    <source>
        <strain evidence="2 4">CCMP2712</strain>
    </source>
</reference>
<dbReference type="EnsemblProtists" id="EKX53413">
    <property type="protein sequence ID" value="EKX53413"/>
    <property type="gene ID" value="GUITHDRAFT_150404"/>
</dbReference>
<evidence type="ECO:0000313" key="2">
    <source>
        <dbReference type="EMBL" id="EKX53413.1"/>
    </source>
</evidence>
<organism evidence="2">
    <name type="scientific">Guillardia theta (strain CCMP2712)</name>
    <name type="common">Cryptophyte</name>
    <dbReference type="NCBI Taxonomy" id="905079"/>
    <lineage>
        <taxon>Eukaryota</taxon>
        <taxon>Cryptophyceae</taxon>
        <taxon>Pyrenomonadales</taxon>
        <taxon>Geminigeraceae</taxon>
        <taxon>Guillardia</taxon>
    </lineage>
</organism>
<dbReference type="STRING" id="905079.L1JZ88"/>
<dbReference type="OrthoDB" id="41685at2759"/>
<gene>
    <name evidence="2" type="ORF">GUITHDRAFT_150404</name>
</gene>
<evidence type="ECO:0000313" key="4">
    <source>
        <dbReference type="Proteomes" id="UP000011087"/>
    </source>
</evidence>
<dbReference type="Pfam" id="PF11211">
    <property type="entry name" value="DUF2997"/>
    <property type="match status" value="1"/>
</dbReference>
<keyword evidence="4" id="KW-1185">Reference proteome</keyword>
<protein>
    <recommendedName>
        <fullName evidence="5">DUF2997 domain-containing protein</fullName>
    </recommendedName>
</protein>
<sequence length="133" mass="14690">MLRLAAVAATIMAAEAFMMNPSCMLPSKAHAVARSSCQRIPLRKTNLRMGIEQLEFIIHPDGRVEEKVTGVKGRECLKITEEIEESLGKVVHTESTPEMFEEKVVIQNVENVKEGTGSWNGGGEANQGSWTQY</sequence>
<accession>L1JZ88</accession>
<feature type="chain" id="PRO_5008771966" description="DUF2997 domain-containing protein" evidence="1">
    <location>
        <begin position="17"/>
        <end position="133"/>
    </location>
</feature>
<proteinExistence type="predicted"/>
<dbReference type="HOGENOM" id="CLU_1910656_0_0_1"/>
<evidence type="ECO:0000313" key="3">
    <source>
        <dbReference type="EnsemblProtists" id="EKX53413"/>
    </source>
</evidence>
<dbReference type="eggNOG" id="ENOG502SEIZ">
    <property type="taxonomic scope" value="Eukaryota"/>
</dbReference>
<evidence type="ECO:0008006" key="5">
    <source>
        <dbReference type="Google" id="ProtNLM"/>
    </source>
</evidence>
<dbReference type="GeneID" id="17309966"/>
<evidence type="ECO:0000256" key="1">
    <source>
        <dbReference type="SAM" id="SignalP"/>
    </source>
</evidence>
<reference evidence="4" key="2">
    <citation type="submission" date="2012-11" db="EMBL/GenBank/DDBJ databases">
        <authorList>
            <person name="Kuo A."/>
            <person name="Curtis B.A."/>
            <person name="Tanifuji G."/>
            <person name="Burki F."/>
            <person name="Gruber A."/>
            <person name="Irimia M."/>
            <person name="Maruyama S."/>
            <person name="Arias M.C."/>
            <person name="Ball S.G."/>
            <person name="Gile G.H."/>
            <person name="Hirakawa Y."/>
            <person name="Hopkins J.F."/>
            <person name="Rensing S.A."/>
            <person name="Schmutz J."/>
            <person name="Symeonidi A."/>
            <person name="Elias M."/>
            <person name="Eveleigh R.J."/>
            <person name="Herman E.K."/>
            <person name="Klute M.J."/>
            <person name="Nakayama T."/>
            <person name="Obornik M."/>
            <person name="Reyes-Prieto A."/>
            <person name="Armbrust E.V."/>
            <person name="Aves S.J."/>
            <person name="Beiko R.G."/>
            <person name="Coutinho P."/>
            <person name="Dacks J.B."/>
            <person name="Durnford D.G."/>
            <person name="Fast N.M."/>
            <person name="Green B.R."/>
            <person name="Grisdale C."/>
            <person name="Hempe F."/>
            <person name="Henrissat B."/>
            <person name="Hoppner M.P."/>
            <person name="Ishida K.-I."/>
            <person name="Kim E."/>
            <person name="Koreny L."/>
            <person name="Kroth P.G."/>
            <person name="Liu Y."/>
            <person name="Malik S.-B."/>
            <person name="Maier U.G."/>
            <person name="McRose D."/>
            <person name="Mock T."/>
            <person name="Neilson J.A."/>
            <person name="Onodera N.T."/>
            <person name="Poole A.M."/>
            <person name="Pritham E.J."/>
            <person name="Richards T.A."/>
            <person name="Rocap G."/>
            <person name="Roy S.W."/>
            <person name="Sarai C."/>
            <person name="Schaack S."/>
            <person name="Shirato S."/>
            <person name="Slamovits C.H."/>
            <person name="Spencer D.F."/>
            <person name="Suzuki S."/>
            <person name="Worden A.Z."/>
            <person name="Zauner S."/>
            <person name="Barry K."/>
            <person name="Bell C."/>
            <person name="Bharti A.K."/>
            <person name="Crow J.A."/>
            <person name="Grimwood J."/>
            <person name="Kramer R."/>
            <person name="Lindquist E."/>
            <person name="Lucas S."/>
            <person name="Salamov A."/>
            <person name="McFadden G.I."/>
            <person name="Lane C.E."/>
            <person name="Keeling P.J."/>
            <person name="Gray M.W."/>
            <person name="Grigoriev I.V."/>
            <person name="Archibald J.M."/>
        </authorList>
    </citation>
    <scope>NUCLEOTIDE SEQUENCE</scope>
    <source>
        <strain evidence="4">CCMP2712</strain>
    </source>
</reference>
<feature type="signal peptide" evidence="1">
    <location>
        <begin position="1"/>
        <end position="16"/>
    </location>
</feature>
<dbReference type="Proteomes" id="UP000011087">
    <property type="component" value="Unassembled WGS sequence"/>
</dbReference>
<keyword evidence="1" id="KW-0732">Signal</keyword>
<dbReference type="EMBL" id="JH992970">
    <property type="protein sequence ID" value="EKX53413.1"/>
    <property type="molecule type" value="Genomic_DNA"/>
</dbReference>
<dbReference type="RefSeq" id="XP_005840393.1">
    <property type="nucleotide sequence ID" value="XM_005840336.1"/>
</dbReference>
<dbReference type="PaxDb" id="55529-EKX53413"/>
<name>L1JZ88_GUITC</name>